<accession>A0AAV4C9E2</accession>
<evidence type="ECO:0000259" key="11">
    <source>
        <dbReference type="Pfam" id="PF17900"/>
    </source>
</evidence>
<dbReference type="Pfam" id="PF01433">
    <property type="entry name" value="Peptidase_M1"/>
    <property type="match status" value="1"/>
</dbReference>
<dbReference type="InterPro" id="IPR024571">
    <property type="entry name" value="ERAP1-like_C_dom"/>
</dbReference>
<dbReference type="InterPro" id="IPR001930">
    <property type="entry name" value="Peptidase_M1"/>
</dbReference>
<feature type="domain" description="Aminopeptidase N-like N-terminal" evidence="11">
    <location>
        <begin position="64"/>
        <end position="244"/>
    </location>
</feature>
<evidence type="ECO:0000256" key="4">
    <source>
        <dbReference type="ARBA" id="ARBA00022723"/>
    </source>
</evidence>
<dbReference type="InterPro" id="IPR027268">
    <property type="entry name" value="Peptidase_M4/M1_CTD_sf"/>
</dbReference>
<name>A0AAV4C9E2_9GAST</name>
<dbReference type="SUPFAM" id="SSF55486">
    <property type="entry name" value="Metalloproteases ('zincins'), catalytic domain"/>
    <property type="match status" value="1"/>
</dbReference>
<keyword evidence="7" id="KW-0482">Metalloprotease</keyword>
<reference evidence="12 13" key="1">
    <citation type="journal article" date="2021" name="Elife">
        <title>Chloroplast acquisition without the gene transfer in kleptoplastic sea slugs, Plakobranchus ocellatus.</title>
        <authorList>
            <person name="Maeda T."/>
            <person name="Takahashi S."/>
            <person name="Yoshida T."/>
            <person name="Shimamura S."/>
            <person name="Takaki Y."/>
            <person name="Nagai Y."/>
            <person name="Toyoda A."/>
            <person name="Suzuki Y."/>
            <person name="Arimoto A."/>
            <person name="Ishii H."/>
            <person name="Satoh N."/>
            <person name="Nishiyama T."/>
            <person name="Hasebe M."/>
            <person name="Maruyama T."/>
            <person name="Minagawa J."/>
            <person name="Obokata J."/>
            <person name="Shigenobu S."/>
        </authorList>
    </citation>
    <scope>NUCLEOTIDE SEQUENCE [LARGE SCALE GENOMIC DNA]</scope>
</reference>
<feature type="domain" description="Peptidase M1 membrane alanine aminopeptidase" evidence="9">
    <location>
        <begin position="283"/>
        <end position="383"/>
    </location>
</feature>
<dbReference type="InterPro" id="IPR014782">
    <property type="entry name" value="Peptidase_M1_dom"/>
</dbReference>
<dbReference type="GO" id="GO:0005615">
    <property type="term" value="C:extracellular space"/>
    <property type="evidence" value="ECO:0007669"/>
    <property type="project" value="TreeGrafter"/>
</dbReference>
<keyword evidence="3" id="KW-0645">Protease</keyword>
<dbReference type="GO" id="GO:0042277">
    <property type="term" value="F:peptide binding"/>
    <property type="evidence" value="ECO:0007669"/>
    <property type="project" value="TreeGrafter"/>
</dbReference>
<gene>
    <name evidence="12" type="ORF">PoB_005411800</name>
</gene>
<evidence type="ECO:0000256" key="5">
    <source>
        <dbReference type="ARBA" id="ARBA00022801"/>
    </source>
</evidence>
<dbReference type="Proteomes" id="UP000735302">
    <property type="component" value="Unassembled WGS sequence"/>
</dbReference>
<dbReference type="InterPro" id="IPR050344">
    <property type="entry name" value="Peptidase_M1_aminopeptidases"/>
</dbReference>
<dbReference type="Gene3D" id="2.60.40.1730">
    <property type="entry name" value="tricorn interacting facor f3 domain"/>
    <property type="match status" value="1"/>
</dbReference>
<keyword evidence="13" id="KW-1185">Reference proteome</keyword>
<dbReference type="EMBL" id="BLXT01005934">
    <property type="protein sequence ID" value="GFO27613.1"/>
    <property type="molecule type" value="Genomic_DNA"/>
</dbReference>
<dbReference type="GO" id="GO:0016020">
    <property type="term" value="C:membrane"/>
    <property type="evidence" value="ECO:0007669"/>
    <property type="project" value="TreeGrafter"/>
</dbReference>
<evidence type="ECO:0000256" key="7">
    <source>
        <dbReference type="ARBA" id="ARBA00023049"/>
    </source>
</evidence>
<evidence type="ECO:0000256" key="8">
    <source>
        <dbReference type="SAM" id="SignalP"/>
    </source>
</evidence>
<feature type="signal peptide" evidence="8">
    <location>
        <begin position="1"/>
        <end position="23"/>
    </location>
</feature>
<protein>
    <submittedName>
        <fullName evidence="12">Aminopeptidase n</fullName>
    </submittedName>
</protein>
<dbReference type="GO" id="GO:0008270">
    <property type="term" value="F:zinc ion binding"/>
    <property type="evidence" value="ECO:0007669"/>
    <property type="project" value="InterPro"/>
</dbReference>
<dbReference type="SUPFAM" id="SSF63737">
    <property type="entry name" value="Leukotriene A4 hydrolase N-terminal domain"/>
    <property type="match status" value="1"/>
</dbReference>
<dbReference type="PANTHER" id="PTHR11533:SF21">
    <property type="entry name" value="AMINOPEPTIDASE"/>
    <property type="match status" value="1"/>
</dbReference>
<dbReference type="Gene3D" id="2.60.40.1910">
    <property type="match status" value="1"/>
</dbReference>
<organism evidence="12 13">
    <name type="scientific">Plakobranchus ocellatus</name>
    <dbReference type="NCBI Taxonomy" id="259542"/>
    <lineage>
        <taxon>Eukaryota</taxon>
        <taxon>Metazoa</taxon>
        <taxon>Spiralia</taxon>
        <taxon>Lophotrochozoa</taxon>
        <taxon>Mollusca</taxon>
        <taxon>Gastropoda</taxon>
        <taxon>Heterobranchia</taxon>
        <taxon>Euthyneura</taxon>
        <taxon>Panpulmonata</taxon>
        <taxon>Sacoglossa</taxon>
        <taxon>Placobranchoidea</taxon>
        <taxon>Plakobranchidae</taxon>
        <taxon>Plakobranchus</taxon>
    </lineage>
</organism>
<sequence length="936" mass="108691">MSVSSFLLPFWLLISLSVNICLSSVPEMDNCIGNNYPTRVYNSMWLPYNITAEKYVLELRFGRIHTNSRYIGRVEMYLKVTKATDTVLFHMRYLNIVTVTAHYRDPGNGSHVSYTIGQQNRGCNGIDLYYITLPDRLSENSNLRIRINFRGRLNAKPVGLYRSSFAENGTNRHMLLSRMWPENAREVFPCFDEARFKASVSLSVDINLLDNHKPLFNSELKEEEVLQNTYRRYTFHDTIELSTYQLLFACVESTLYSRPPRNGKQVRIHSALSSNVEDKTNLAIENAHRLIHFYEGFLNVTFPYTHIDILAVPNLDEIRRAPGLIALPSHWVLLDTNTATQKQLDRLIPALSEAIAYQWFGTYAKIWTWGGLWQIESFTELAASYVPPGALELPRELTYNKRLEALAWSSWPRTVYPRSASVYDGEKRYALTVGASVLQMMVQLESEPDQRLFLRNYVGLLKSDTTGQAYDHLLSSLPTLKWMLDTMGEDDFFTWLSSPGYPVVSIKRPEGTDVFNFKQERFLLYDPGDDHDTSFDLPDSYEPWRIVISYSIFNSDGIDRLNSAEIWSGWEWNETRAMKADEWFAFNAMGKGFYRVNYEESNWLRLSEHLVANTEALPFQLRQVLLDDAFSLARARLLNYRLAFKMIRYLSRETDLRVWTIALDHLDFIDERLQLEEEYDLFKAYLQNRLVHPKLRVIGWWPVRQFELQHRLIKFGRKPQWYKDFLQSKFDEWKVDTTSQLPQNVRPAVLDYVVQNGVHEDWSIIFDRAVSSSDVDERSELFRILAKSNNLTRVQRVLNAMVDGSMTGADVAEVMPPLGANAFRRNTTWNFIKSHFNSLYSMVQDSPNAWPKFFDFIAHLDGENSDQEANTLPGAIRGGPARRHFKRAVAELRSNVKWRSEQLDDLKDWLRETMQSWASNCQSSVNVPAPSGSCWR</sequence>
<dbReference type="Pfam" id="PF11838">
    <property type="entry name" value="ERAP1_C"/>
    <property type="match status" value="1"/>
</dbReference>
<dbReference type="GO" id="GO:0043171">
    <property type="term" value="P:peptide catabolic process"/>
    <property type="evidence" value="ECO:0007669"/>
    <property type="project" value="TreeGrafter"/>
</dbReference>
<comment type="caution">
    <text evidence="12">The sequence shown here is derived from an EMBL/GenBank/DDBJ whole genome shotgun (WGS) entry which is preliminary data.</text>
</comment>
<comment type="similarity">
    <text evidence="2">Belongs to the peptidase M1 family.</text>
</comment>
<dbReference type="PANTHER" id="PTHR11533">
    <property type="entry name" value="PROTEASE M1 ZINC METALLOPROTEASE"/>
    <property type="match status" value="1"/>
</dbReference>
<evidence type="ECO:0000259" key="10">
    <source>
        <dbReference type="Pfam" id="PF11838"/>
    </source>
</evidence>
<dbReference type="GO" id="GO:0006508">
    <property type="term" value="P:proteolysis"/>
    <property type="evidence" value="ECO:0007669"/>
    <property type="project" value="UniProtKB-KW"/>
</dbReference>
<keyword evidence="12" id="KW-0031">Aminopeptidase</keyword>
<dbReference type="AlphaFoldDB" id="A0AAV4C9E2"/>
<keyword evidence="4" id="KW-0479">Metal-binding</keyword>
<dbReference type="InterPro" id="IPR045357">
    <property type="entry name" value="Aminopeptidase_N-like_N"/>
</dbReference>
<comment type="cofactor">
    <cofactor evidence="1">
        <name>Zn(2+)</name>
        <dbReference type="ChEBI" id="CHEBI:29105"/>
    </cofactor>
</comment>
<evidence type="ECO:0000256" key="6">
    <source>
        <dbReference type="ARBA" id="ARBA00022833"/>
    </source>
</evidence>
<keyword evidence="5" id="KW-0378">Hydrolase</keyword>
<evidence type="ECO:0000313" key="13">
    <source>
        <dbReference type="Proteomes" id="UP000735302"/>
    </source>
</evidence>
<keyword evidence="8" id="KW-0732">Signal</keyword>
<evidence type="ECO:0000256" key="3">
    <source>
        <dbReference type="ARBA" id="ARBA00022670"/>
    </source>
</evidence>
<feature type="chain" id="PRO_5043932390" evidence="8">
    <location>
        <begin position="24"/>
        <end position="936"/>
    </location>
</feature>
<dbReference type="GO" id="GO:0005737">
    <property type="term" value="C:cytoplasm"/>
    <property type="evidence" value="ECO:0007669"/>
    <property type="project" value="TreeGrafter"/>
</dbReference>
<proteinExistence type="inferred from homology"/>
<evidence type="ECO:0000256" key="1">
    <source>
        <dbReference type="ARBA" id="ARBA00001947"/>
    </source>
</evidence>
<evidence type="ECO:0000313" key="12">
    <source>
        <dbReference type="EMBL" id="GFO27613.1"/>
    </source>
</evidence>
<dbReference type="InterPro" id="IPR042097">
    <property type="entry name" value="Aminopeptidase_N-like_N_sf"/>
</dbReference>
<dbReference type="Gene3D" id="1.25.50.20">
    <property type="match status" value="1"/>
</dbReference>
<feature type="domain" description="ERAP1-like C-terminal" evidence="10">
    <location>
        <begin position="583"/>
        <end position="857"/>
    </location>
</feature>
<dbReference type="Gene3D" id="1.10.390.10">
    <property type="entry name" value="Neutral Protease Domain 2"/>
    <property type="match status" value="1"/>
</dbReference>
<dbReference type="GO" id="GO:0070006">
    <property type="term" value="F:metalloaminopeptidase activity"/>
    <property type="evidence" value="ECO:0007669"/>
    <property type="project" value="TreeGrafter"/>
</dbReference>
<dbReference type="Pfam" id="PF17900">
    <property type="entry name" value="Peptidase_M1_N"/>
    <property type="match status" value="1"/>
</dbReference>
<evidence type="ECO:0000256" key="2">
    <source>
        <dbReference type="ARBA" id="ARBA00010136"/>
    </source>
</evidence>
<dbReference type="PRINTS" id="PR00756">
    <property type="entry name" value="ALADIPTASE"/>
</dbReference>
<keyword evidence="6" id="KW-0862">Zinc</keyword>
<evidence type="ECO:0000259" key="9">
    <source>
        <dbReference type="Pfam" id="PF01433"/>
    </source>
</evidence>